<evidence type="ECO:0000256" key="3">
    <source>
        <dbReference type="ARBA" id="ARBA00022614"/>
    </source>
</evidence>
<dbReference type="Proteomes" id="UP000824540">
    <property type="component" value="Unassembled WGS sequence"/>
</dbReference>
<dbReference type="InterPro" id="IPR050694">
    <property type="entry name" value="LRRC14/PRAME"/>
</dbReference>
<proteinExistence type="predicted"/>
<evidence type="ECO:0000313" key="6">
    <source>
        <dbReference type="EMBL" id="KAG9347703.1"/>
    </source>
</evidence>
<dbReference type="AlphaFoldDB" id="A0A8T2P2R3"/>
<keyword evidence="2" id="KW-0963">Cytoplasm</keyword>
<evidence type="ECO:0000256" key="4">
    <source>
        <dbReference type="ARBA" id="ARBA00022737"/>
    </source>
</evidence>
<feature type="compositionally biased region" description="Basic and acidic residues" evidence="5">
    <location>
        <begin position="194"/>
        <end position="230"/>
    </location>
</feature>
<comment type="subcellular location">
    <subcellularLocation>
        <location evidence="1">Cytoplasm</location>
    </subcellularLocation>
</comment>
<organism evidence="6 7">
    <name type="scientific">Albula glossodonta</name>
    <name type="common">roundjaw bonefish</name>
    <dbReference type="NCBI Taxonomy" id="121402"/>
    <lineage>
        <taxon>Eukaryota</taxon>
        <taxon>Metazoa</taxon>
        <taxon>Chordata</taxon>
        <taxon>Craniata</taxon>
        <taxon>Vertebrata</taxon>
        <taxon>Euteleostomi</taxon>
        <taxon>Actinopterygii</taxon>
        <taxon>Neopterygii</taxon>
        <taxon>Teleostei</taxon>
        <taxon>Albuliformes</taxon>
        <taxon>Albulidae</taxon>
        <taxon>Albula</taxon>
    </lineage>
</organism>
<dbReference type="Gene3D" id="3.80.10.10">
    <property type="entry name" value="Ribonuclease Inhibitor"/>
    <property type="match status" value="1"/>
</dbReference>
<protein>
    <recommendedName>
        <fullName evidence="8">Leucine-rich repeat-containing protein 14</fullName>
    </recommendedName>
</protein>
<keyword evidence="4" id="KW-0677">Repeat</keyword>
<evidence type="ECO:0000256" key="1">
    <source>
        <dbReference type="ARBA" id="ARBA00004496"/>
    </source>
</evidence>
<keyword evidence="3" id="KW-0433">Leucine-rich repeat</keyword>
<dbReference type="EMBL" id="JAFBMS010000012">
    <property type="protein sequence ID" value="KAG9347703.1"/>
    <property type="molecule type" value="Genomic_DNA"/>
</dbReference>
<accession>A0A8T2P2R3</accession>
<dbReference type="PANTHER" id="PTHR14224:SF9">
    <property type="entry name" value="LEUCINE-RICH REPEAT-CONTAINING PROTEIN 14"/>
    <property type="match status" value="1"/>
</dbReference>
<gene>
    <name evidence="6" type="ORF">JZ751_003716</name>
</gene>
<dbReference type="PANTHER" id="PTHR14224">
    <property type="entry name" value="SIMILAR TO PREFERENTIALLY EXPRESSED ANTIGEN IN MELANOMA-LIKE 3"/>
    <property type="match status" value="1"/>
</dbReference>
<evidence type="ECO:0000256" key="2">
    <source>
        <dbReference type="ARBA" id="ARBA00022490"/>
    </source>
</evidence>
<dbReference type="SUPFAM" id="SSF52047">
    <property type="entry name" value="RNI-like"/>
    <property type="match status" value="1"/>
</dbReference>
<comment type="caution">
    <text evidence="6">The sequence shown here is derived from an EMBL/GenBank/DDBJ whole genome shotgun (WGS) entry which is preliminary data.</text>
</comment>
<evidence type="ECO:0000313" key="7">
    <source>
        <dbReference type="Proteomes" id="UP000824540"/>
    </source>
</evidence>
<evidence type="ECO:0008006" key="8">
    <source>
        <dbReference type="Google" id="ProtNLM"/>
    </source>
</evidence>
<keyword evidence="7" id="KW-1185">Reference proteome</keyword>
<dbReference type="InterPro" id="IPR032675">
    <property type="entry name" value="LRR_dom_sf"/>
</dbReference>
<dbReference type="GO" id="GO:0005737">
    <property type="term" value="C:cytoplasm"/>
    <property type="evidence" value="ECO:0007669"/>
    <property type="project" value="UniProtKB-SubCell"/>
</dbReference>
<sequence length="567" mass="61555">MMVPSLVRLCAKEVVSDHSSSPCWLACVPGELYQPLLEAAFAHCRPLAIGELVQRWPERTLSLGGRRSSGQSPPNRLCVQALLLAVVRGLADKRCALQALDLCGLQCEDGSVVDSMGGWSLTVALCSTVLQAKGAAPGVPRRERERKRMLETEREKGGVVKRERGLGMRGVEVEGGGGDFGSDGAGRILRETEEQQRARGVRRRMEEVRARGSEGVEGELGRGGDGNRDDPDPDSVLVRVRADLFVNARSWERVRSALGASGPLRLHCRYLRVEEIPVSNIVALLGLLPPGGLLGLDVRYSSLGVSGLALLLPALAPFPSLASLRLHYCNLDMRRDLPGQERALQEMAQGLGGLSHLRRLSLTALRLPGHLRMLLSSLSHPLEVLELPYLSLSPADLSYLSCSPHASSLRRLDLSENKLDESALPSLRRLFHHASDSLSQLSLSGCGLTDSLLGELLPSLGCCRALRSLELALNPLSQAAVLSLARVCAAISSLRVLLYPNPLEEYQPGLPPLPSSAQLLDWPLAEELEVHETTQAELEKVLQERGRSDLLLTSDLLSYSSDLMEED</sequence>
<feature type="region of interest" description="Disordered" evidence="5">
    <location>
        <begin position="194"/>
        <end position="234"/>
    </location>
</feature>
<name>A0A8T2P2R3_9TELE</name>
<dbReference type="OrthoDB" id="6479713at2759"/>
<reference evidence="6" key="1">
    <citation type="thesis" date="2021" institute="BYU ScholarsArchive" country="Provo, UT, USA">
        <title>Applications of and Algorithms for Genome Assembly and Genomic Analyses with an Emphasis on Marine Teleosts.</title>
        <authorList>
            <person name="Pickett B.D."/>
        </authorList>
    </citation>
    <scope>NUCLEOTIDE SEQUENCE</scope>
    <source>
        <strain evidence="6">HI-2016</strain>
    </source>
</reference>
<evidence type="ECO:0000256" key="5">
    <source>
        <dbReference type="SAM" id="MobiDB-lite"/>
    </source>
</evidence>